<evidence type="ECO:0000313" key="1">
    <source>
        <dbReference type="EMBL" id="GAV05581.1"/>
    </source>
</evidence>
<accession>A0A1D1VWY5</accession>
<keyword evidence="2" id="KW-1185">Reference proteome</keyword>
<proteinExistence type="predicted"/>
<sequence length="186" mass="20920">MTSPVAVAHIKVQERPPGFFSVLTITPHSSFIPVRSPDSITKRADSSGLTPVSPSERPTYCATPRDWQLSMHRYFRPKSENLLISILQSERFGRAWKLPASVESVRLCPSFLTWNTSRQYALILPPCHTAFSFSRRQQIRGAGHTVTMNLRTPVYERSAISSKVYCARACLQCPTLRTIYGICTTS</sequence>
<evidence type="ECO:0000313" key="2">
    <source>
        <dbReference type="Proteomes" id="UP000186922"/>
    </source>
</evidence>
<name>A0A1D1VWY5_RAMVA</name>
<reference evidence="1 2" key="1">
    <citation type="journal article" date="2016" name="Nat. Commun.">
        <title>Extremotolerant tardigrade genome and improved radiotolerance of human cultured cells by tardigrade-unique protein.</title>
        <authorList>
            <person name="Hashimoto T."/>
            <person name="Horikawa D.D."/>
            <person name="Saito Y."/>
            <person name="Kuwahara H."/>
            <person name="Kozuka-Hata H."/>
            <person name="Shin-I T."/>
            <person name="Minakuchi Y."/>
            <person name="Ohishi K."/>
            <person name="Motoyama A."/>
            <person name="Aizu T."/>
            <person name="Enomoto A."/>
            <person name="Kondo K."/>
            <person name="Tanaka S."/>
            <person name="Hara Y."/>
            <person name="Koshikawa S."/>
            <person name="Sagara H."/>
            <person name="Miura T."/>
            <person name="Yokobori S."/>
            <person name="Miyagawa K."/>
            <person name="Suzuki Y."/>
            <person name="Kubo T."/>
            <person name="Oyama M."/>
            <person name="Kohara Y."/>
            <person name="Fujiyama A."/>
            <person name="Arakawa K."/>
            <person name="Katayama T."/>
            <person name="Toyoda A."/>
            <person name="Kunieda T."/>
        </authorList>
    </citation>
    <scope>NUCLEOTIDE SEQUENCE [LARGE SCALE GENOMIC DNA]</scope>
    <source>
        <strain evidence="1 2">YOKOZUNA-1</strain>
    </source>
</reference>
<dbReference type="EMBL" id="BDGG01000012">
    <property type="protein sequence ID" value="GAV05581.1"/>
    <property type="molecule type" value="Genomic_DNA"/>
</dbReference>
<dbReference type="AlphaFoldDB" id="A0A1D1VWY5"/>
<protein>
    <submittedName>
        <fullName evidence="1">Uncharacterized protein</fullName>
    </submittedName>
</protein>
<gene>
    <name evidence="1" type="primary">RvY_15686</name>
    <name evidence="1" type="synonym">RvY_15686.1</name>
    <name evidence="1" type="ORF">RvY_15686-1</name>
</gene>
<comment type="caution">
    <text evidence="1">The sequence shown here is derived from an EMBL/GenBank/DDBJ whole genome shotgun (WGS) entry which is preliminary data.</text>
</comment>
<organism evidence="1 2">
    <name type="scientific">Ramazzottius varieornatus</name>
    <name type="common">Water bear</name>
    <name type="synonym">Tardigrade</name>
    <dbReference type="NCBI Taxonomy" id="947166"/>
    <lineage>
        <taxon>Eukaryota</taxon>
        <taxon>Metazoa</taxon>
        <taxon>Ecdysozoa</taxon>
        <taxon>Tardigrada</taxon>
        <taxon>Eutardigrada</taxon>
        <taxon>Parachela</taxon>
        <taxon>Hypsibioidea</taxon>
        <taxon>Ramazzottiidae</taxon>
        <taxon>Ramazzottius</taxon>
    </lineage>
</organism>
<dbReference type="Proteomes" id="UP000186922">
    <property type="component" value="Unassembled WGS sequence"/>
</dbReference>